<keyword evidence="3" id="KW-1185">Reference proteome</keyword>
<protein>
    <submittedName>
        <fullName evidence="2">Uncharacterized protein</fullName>
    </submittedName>
</protein>
<evidence type="ECO:0000256" key="1">
    <source>
        <dbReference type="SAM" id="MobiDB-lite"/>
    </source>
</evidence>
<gene>
    <name evidence="2" type="ORF">V6N11_001269</name>
</gene>
<dbReference type="EMBL" id="JBBPBN010000019">
    <property type="protein sequence ID" value="KAK9018291.1"/>
    <property type="molecule type" value="Genomic_DNA"/>
</dbReference>
<dbReference type="Proteomes" id="UP001396334">
    <property type="component" value="Unassembled WGS sequence"/>
</dbReference>
<evidence type="ECO:0000313" key="3">
    <source>
        <dbReference type="Proteomes" id="UP001396334"/>
    </source>
</evidence>
<feature type="compositionally biased region" description="Polar residues" evidence="1">
    <location>
        <begin position="40"/>
        <end position="52"/>
    </location>
</feature>
<sequence>MWTVGSTMRSGEILAVGDEVEPHKTSGKSGGAKESHDSRSTAGSEGSDIVETTRNGVKINTLLLRNDLL</sequence>
<evidence type="ECO:0000313" key="2">
    <source>
        <dbReference type="EMBL" id="KAK9018291.1"/>
    </source>
</evidence>
<feature type="region of interest" description="Disordered" evidence="1">
    <location>
        <begin position="1"/>
        <end position="52"/>
    </location>
</feature>
<reference evidence="2 3" key="1">
    <citation type="journal article" date="2024" name="G3 (Bethesda)">
        <title>Genome assembly of Hibiscus sabdariffa L. provides insights into metabolisms of medicinal natural products.</title>
        <authorList>
            <person name="Kim T."/>
        </authorList>
    </citation>
    <scope>NUCLEOTIDE SEQUENCE [LARGE SCALE GENOMIC DNA]</scope>
    <source>
        <strain evidence="2">TK-2024</strain>
        <tissue evidence="2">Old leaves</tissue>
    </source>
</reference>
<name>A0ABR2RZT8_9ROSI</name>
<accession>A0ABR2RZT8</accession>
<organism evidence="2 3">
    <name type="scientific">Hibiscus sabdariffa</name>
    <name type="common">roselle</name>
    <dbReference type="NCBI Taxonomy" id="183260"/>
    <lineage>
        <taxon>Eukaryota</taxon>
        <taxon>Viridiplantae</taxon>
        <taxon>Streptophyta</taxon>
        <taxon>Embryophyta</taxon>
        <taxon>Tracheophyta</taxon>
        <taxon>Spermatophyta</taxon>
        <taxon>Magnoliopsida</taxon>
        <taxon>eudicotyledons</taxon>
        <taxon>Gunneridae</taxon>
        <taxon>Pentapetalae</taxon>
        <taxon>rosids</taxon>
        <taxon>malvids</taxon>
        <taxon>Malvales</taxon>
        <taxon>Malvaceae</taxon>
        <taxon>Malvoideae</taxon>
        <taxon>Hibiscus</taxon>
    </lineage>
</organism>
<comment type="caution">
    <text evidence="2">The sequence shown here is derived from an EMBL/GenBank/DDBJ whole genome shotgun (WGS) entry which is preliminary data.</text>
</comment>
<proteinExistence type="predicted"/>